<evidence type="ECO:0000256" key="7">
    <source>
        <dbReference type="ARBA" id="ARBA00022777"/>
    </source>
</evidence>
<dbReference type="STRING" id="1408281.Epro_0089"/>
<dbReference type="KEGG" id="epo:Epro_0089"/>
<dbReference type="OrthoDB" id="9794368at2"/>
<proteinExistence type="predicted"/>
<dbReference type="PANTHER" id="PTHR33799">
    <property type="entry name" value="PTS PERMEASE-RELATED-RELATED"/>
    <property type="match status" value="1"/>
</dbReference>
<dbReference type="GO" id="GO:0009401">
    <property type="term" value="P:phosphoenolpyruvate-dependent sugar phosphotransferase system"/>
    <property type="evidence" value="ECO:0007669"/>
    <property type="project" value="UniProtKB-KW"/>
</dbReference>
<dbReference type="AlphaFoldDB" id="A0A0G3WGM5"/>
<keyword evidence="11" id="KW-1185">Reference proteome</keyword>
<protein>
    <submittedName>
        <fullName evidence="10">PTS mannose/fructose/N-acetylgalactosamine-specific component IIA</fullName>
    </submittedName>
</protein>
<keyword evidence="3" id="KW-0963">Cytoplasm</keyword>
<keyword evidence="2" id="KW-0813">Transport</keyword>
<name>A0A0G3WGM5_9BACT</name>
<reference evidence="10 11" key="1">
    <citation type="submission" date="2014-09" db="EMBL/GenBank/DDBJ databases">
        <title>Complete genome sequence of Endomicrobium proavitum.</title>
        <authorList>
            <person name="Zheng H."/>
        </authorList>
    </citation>
    <scope>NUCLEOTIDE SEQUENCE [LARGE SCALE GENOMIC DNA]</scope>
    <source>
        <strain evidence="10 11">Rsa215</strain>
    </source>
</reference>
<evidence type="ECO:0000259" key="9">
    <source>
        <dbReference type="PROSITE" id="PS51096"/>
    </source>
</evidence>
<keyword evidence="6" id="KW-0598">Phosphotransferase system</keyword>
<accession>A0A0G3WGM5</accession>
<dbReference type="PROSITE" id="PS51096">
    <property type="entry name" value="PTS_EIIA_TYPE_4"/>
    <property type="match status" value="1"/>
</dbReference>
<evidence type="ECO:0000256" key="6">
    <source>
        <dbReference type="ARBA" id="ARBA00022683"/>
    </source>
</evidence>
<dbReference type="Proteomes" id="UP000035337">
    <property type="component" value="Chromosome"/>
</dbReference>
<keyword evidence="5" id="KW-0808">Transferase</keyword>
<evidence type="ECO:0000256" key="5">
    <source>
        <dbReference type="ARBA" id="ARBA00022679"/>
    </source>
</evidence>
<evidence type="ECO:0000256" key="2">
    <source>
        <dbReference type="ARBA" id="ARBA00022448"/>
    </source>
</evidence>
<dbReference type="InterPro" id="IPR036662">
    <property type="entry name" value="PTS_EIIA_man-typ_sf"/>
</dbReference>
<keyword evidence="7" id="KW-0418">Kinase</keyword>
<dbReference type="SUPFAM" id="SSF53062">
    <property type="entry name" value="PTS system fructose IIA component-like"/>
    <property type="match status" value="1"/>
</dbReference>
<keyword evidence="4" id="KW-0762">Sugar transport</keyword>
<evidence type="ECO:0000256" key="3">
    <source>
        <dbReference type="ARBA" id="ARBA00022490"/>
    </source>
</evidence>
<sequence length="138" mass="14473">MIKIVVATHGNFAQELINAAESIAGKQSNLYAVKRAANDSLAQMQQKIEELLKSVGGSQEDGALILADMLGGTPCNAAAPMCKIFNTELIAGVNLPILLSAIFASKSATSAAELACKVLQDGQKSIVNVKKMLTDRAK</sequence>
<dbReference type="GO" id="GO:0016020">
    <property type="term" value="C:membrane"/>
    <property type="evidence" value="ECO:0007669"/>
    <property type="project" value="InterPro"/>
</dbReference>
<dbReference type="GO" id="GO:0005737">
    <property type="term" value="C:cytoplasm"/>
    <property type="evidence" value="ECO:0007669"/>
    <property type="project" value="UniProtKB-SubCell"/>
</dbReference>
<evidence type="ECO:0000313" key="11">
    <source>
        <dbReference type="Proteomes" id="UP000035337"/>
    </source>
</evidence>
<comment type="subcellular location">
    <subcellularLocation>
        <location evidence="1">Cytoplasm</location>
    </subcellularLocation>
</comment>
<dbReference type="CDD" id="cd00006">
    <property type="entry name" value="PTS_IIA_man"/>
    <property type="match status" value="1"/>
</dbReference>
<evidence type="ECO:0000256" key="4">
    <source>
        <dbReference type="ARBA" id="ARBA00022597"/>
    </source>
</evidence>
<evidence type="ECO:0000256" key="8">
    <source>
        <dbReference type="SAM" id="Coils"/>
    </source>
</evidence>
<organism evidence="10 11">
    <name type="scientific">Endomicrobium proavitum</name>
    <dbReference type="NCBI Taxonomy" id="1408281"/>
    <lineage>
        <taxon>Bacteria</taxon>
        <taxon>Pseudomonadati</taxon>
        <taxon>Elusimicrobiota</taxon>
        <taxon>Endomicrobiia</taxon>
        <taxon>Endomicrobiales</taxon>
        <taxon>Endomicrobiaceae</taxon>
        <taxon>Endomicrobium</taxon>
    </lineage>
</organism>
<dbReference type="Gene3D" id="3.40.50.510">
    <property type="entry name" value="Phosphotransferase system, mannose-type IIA component"/>
    <property type="match status" value="1"/>
</dbReference>
<keyword evidence="8" id="KW-0175">Coiled coil</keyword>
<evidence type="ECO:0000256" key="1">
    <source>
        <dbReference type="ARBA" id="ARBA00004496"/>
    </source>
</evidence>
<gene>
    <name evidence="10" type="ORF">Epro_0089</name>
</gene>
<evidence type="ECO:0000313" key="10">
    <source>
        <dbReference type="EMBL" id="AKL97468.1"/>
    </source>
</evidence>
<dbReference type="EMBL" id="CP009498">
    <property type="protein sequence ID" value="AKL97468.1"/>
    <property type="molecule type" value="Genomic_DNA"/>
</dbReference>
<dbReference type="GO" id="GO:0016301">
    <property type="term" value="F:kinase activity"/>
    <property type="evidence" value="ECO:0007669"/>
    <property type="project" value="UniProtKB-KW"/>
</dbReference>
<feature type="coiled-coil region" evidence="8">
    <location>
        <begin position="34"/>
        <end position="61"/>
    </location>
</feature>
<dbReference type="PANTHER" id="PTHR33799:SF1">
    <property type="entry name" value="PTS SYSTEM MANNOSE-SPECIFIC EIIAB COMPONENT-RELATED"/>
    <property type="match status" value="1"/>
</dbReference>
<feature type="domain" description="PTS EIIA type-4" evidence="9">
    <location>
        <begin position="1"/>
        <end position="126"/>
    </location>
</feature>
<dbReference type="Pfam" id="PF03610">
    <property type="entry name" value="EIIA-man"/>
    <property type="match status" value="1"/>
</dbReference>
<dbReference type="RefSeq" id="WP_052569578.1">
    <property type="nucleotide sequence ID" value="NZ_CP009498.1"/>
</dbReference>
<dbReference type="InterPro" id="IPR051471">
    <property type="entry name" value="Bacterial_PTS_sugar_comp"/>
</dbReference>
<dbReference type="InterPro" id="IPR033887">
    <property type="entry name" value="PTS_IIA_man"/>
</dbReference>
<dbReference type="InterPro" id="IPR004701">
    <property type="entry name" value="PTS_EIIA_man-typ"/>
</dbReference>